<dbReference type="NCBIfam" id="NF001824">
    <property type="entry name" value="PRK00558.1-5"/>
    <property type="match status" value="1"/>
</dbReference>
<protein>
    <recommendedName>
        <fullName evidence="6">UvrABC system protein C</fullName>
        <shortName evidence="6">Protein UvrC</shortName>
    </recommendedName>
    <alternativeName>
        <fullName evidence="6">Excinuclease ABC subunit C</fullName>
    </alternativeName>
</protein>
<comment type="caution">
    <text evidence="10">The sequence shown here is derived from an EMBL/GenBank/DDBJ whole genome shotgun (WGS) entry which is preliminary data.</text>
</comment>
<keyword evidence="3 6" id="KW-0228">DNA excision</keyword>
<dbReference type="Pfam" id="PF02151">
    <property type="entry name" value="UVR"/>
    <property type="match status" value="1"/>
</dbReference>
<dbReference type="OrthoDB" id="9804933at2"/>
<evidence type="ECO:0000256" key="2">
    <source>
        <dbReference type="ARBA" id="ARBA00022763"/>
    </source>
</evidence>
<dbReference type="Pfam" id="PF01541">
    <property type="entry name" value="GIY-YIG"/>
    <property type="match status" value="1"/>
</dbReference>
<gene>
    <name evidence="6 10" type="primary">uvrC</name>
    <name evidence="10" type="ORF">FVP74_13360</name>
</gene>
<dbReference type="InterPro" id="IPR003583">
    <property type="entry name" value="Hlx-hairpin-Hlx_DNA-bd_motif"/>
</dbReference>
<reference evidence="10 11" key="1">
    <citation type="submission" date="2019-08" db="EMBL/GenBank/DDBJ databases">
        <authorList>
            <person name="Dong K."/>
        </authorList>
    </citation>
    <scope>NUCLEOTIDE SEQUENCE [LARGE SCALE GENOMIC DNA]</scope>
    <source>
        <strain evidence="10 11">K-1</strain>
    </source>
</reference>
<dbReference type="AlphaFoldDB" id="A0A5C8HRV7"/>
<dbReference type="InterPro" id="IPR047296">
    <property type="entry name" value="GIY-YIG_UvrC_Cho"/>
</dbReference>
<dbReference type="PANTHER" id="PTHR30562:SF1">
    <property type="entry name" value="UVRABC SYSTEM PROTEIN C"/>
    <property type="match status" value="1"/>
</dbReference>
<dbReference type="InterPro" id="IPR050066">
    <property type="entry name" value="UvrABC_protein_C"/>
</dbReference>
<evidence type="ECO:0000259" key="7">
    <source>
        <dbReference type="PROSITE" id="PS50151"/>
    </source>
</evidence>
<proteinExistence type="inferred from homology"/>
<dbReference type="RefSeq" id="WP_147050782.1">
    <property type="nucleotide sequence ID" value="NZ_BKAH01000008.1"/>
</dbReference>
<keyword evidence="2 6" id="KW-0227">DNA damage</keyword>
<keyword evidence="1 6" id="KW-0963">Cytoplasm</keyword>
<dbReference type="FunFam" id="3.40.1440.10:FF:000001">
    <property type="entry name" value="UvrABC system protein C"/>
    <property type="match status" value="1"/>
</dbReference>
<feature type="domain" description="UvrC family homology region profile" evidence="9">
    <location>
        <begin position="259"/>
        <end position="512"/>
    </location>
</feature>
<dbReference type="PANTHER" id="PTHR30562">
    <property type="entry name" value="UVRC/OXIDOREDUCTASE"/>
    <property type="match status" value="1"/>
</dbReference>
<dbReference type="GO" id="GO:0006289">
    <property type="term" value="P:nucleotide-excision repair"/>
    <property type="evidence" value="ECO:0007669"/>
    <property type="project" value="UniProtKB-UniRule"/>
</dbReference>
<dbReference type="GO" id="GO:0009380">
    <property type="term" value="C:excinuclease repair complex"/>
    <property type="evidence" value="ECO:0007669"/>
    <property type="project" value="InterPro"/>
</dbReference>
<evidence type="ECO:0000259" key="9">
    <source>
        <dbReference type="PROSITE" id="PS50165"/>
    </source>
</evidence>
<dbReference type="Gene3D" id="3.40.1440.10">
    <property type="entry name" value="GIY-YIG endonuclease"/>
    <property type="match status" value="1"/>
</dbReference>
<dbReference type="InterPro" id="IPR004791">
    <property type="entry name" value="UvrC"/>
</dbReference>
<evidence type="ECO:0000256" key="6">
    <source>
        <dbReference type="HAMAP-Rule" id="MF_00203"/>
    </source>
</evidence>
<dbReference type="SUPFAM" id="SSF82771">
    <property type="entry name" value="GIY-YIG endonuclease"/>
    <property type="match status" value="1"/>
</dbReference>
<evidence type="ECO:0000313" key="10">
    <source>
        <dbReference type="EMBL" id="TXK08679.1"/>
    </source>
</evidence>
<dbReference type="InterPro" id="IPR000305">
    <property type="entry name" value="GIY-YIG_endonuc"/>
</dbReference>
<dbReference type="Gene3D" id="3.30.420.340">
    <property type="entry name" value="UvrC, RNAse H endonuclease domain"/>
    <property type="match status" value="1"/>
</dbReference>
<evidence type="ECO:0000259" key="8">
    <source>
        <dbReference type="PROSITE" id="PS50164"/>
    </source>
</evidence>
<sequence>MASPLSYKPRPGEIPTNPGVYRFRDADGRVLYVGKAKNLRARLSNYFAPLHTLHERTRRMVTTASSVEWTVVDSDVDSLQLEYMWIKEFDPPFNVRYKDDKSYPYMAITLADEAPRVIVTRNRKIRGAKYFGPYPKVWAVHDTIDLMIKVFPIRTCSDASYKKAMATGRPCFPGQIGRCGGPCSMKVTVEEHRAIVDDFVAFMSGGDQRFTKALTKRMNEASAAMDYESAALYRDRLQAIDAVLNRSALVLASDTDADLFGIAEDELSAAVQHFVIRGGRVRGVRATTIDKELDISGADLVDQVLQRTYGEASAADIPRQVLVPVLPEDEAELEQWLCERRGKRVSIQVAQRGRKADLMRTATLNAKQALMLHKTRRTSDYTARSQALTDLQEALGLEEAPLRIECFDVSHLSGTNVVASMVVFEDGLPRKDQYRSFGVAETTDDTDSMYQVLRRRLAYLDRPEEDEEERPADPMADGEVVTTRRKPRFAYRPQLLVVDGGQPQVEAAARALSDAGHTEVALCGIAKRLEEVWLPGEEYPVILPRTSEALYLLQRLRDEAHRFAITHQRKRRRRDITSVLSEVPGLGDARIKALLRHFGSVAALKAATTEEIEALPGVGPKLAATIHQHLSAG</sequence>
<dbReference type="GO" id="GO:0009381">
    <property type="term" value="F:excinuclease ABC activity"/>
    <property type="evidence" value="ECO:0007669"/>
    <property type="project" value="UniProtKB-UniRule"/>
</dbReference>
<dbReference type="InterPro" id="IPR036876">
    <property type="entry name" value="UVR_dom_sf"/>
</dbReference>
<dbReference type="GO" id="GO:0005737">
    <property type="term" value="C:cytoplasm"/>
    <property type="evidence" value="ECO:0007669"/>
    <property type="project" value="UniProtKB-SubCell"/>
</dbReference>
<dbReference type="InterPro" id="IPR001162">
    <property type="entry name" value="UvrC_RNase_H_dom"/>
</dbReference>
<comment type="similarity">
    <text evidence="6">Belongs to the UvrC family.</text>
</comment>
<dbReference type="InterPro" id="IPR001943">
    <property type="entry name" value="UVR_dom"/>
</dbReference>
<evidence type="ECO:0000256" key="5">
    <source>
        <dbReference type="ARBA" id="ARBA00023204"/>
    </source>
</evidence>
<dbReference type="InterPro" id="IPR035901">
    <property type="entry name" value="GIY-YIG_endonuc_sf"/>
</dbReference>
<keyword evidence="11" id="KW-1185">Reference proteome</keyword>
<dbReference type="InterPro" id="IPR010994">
    <property type="entry name" value="RuvA_2-like"/>
</dbReference>
<comment type="subunit">
    <text evidence="6">Interacts with UvrB in an incision complex.</text>
</comment>
<dbReference type="Pfam" id="PF22920">
    <property type="entry name" value="UvrC_RNaseH"/>
    <property type="match status" value="1"/>
</dbReference>
<accession>A0A5C8HRV7</accession>
<comment type="function">
    <text evidence="6">The UvrABC repair system catalyzes the recognition and processing of DNA lesions. UvrC both incises the 5' and 3' sides of the lesion. The N-terminal half is responsible for the 3' incision and the C-terminal half is responsible for the 5' incision.</text>
</comment>
<evidence type="ECO:0000313" key="11">
    <source>
        <dbReference type="Proteomes" id="UP000321949"/>
    </source>
</evidence>
<dbReference type="Gene3D" id="1.10.150.20">
    <property type="entry name" value="5' to 3' exonuclease, C-terminal subdomain"/>
    <property type="match status" value="1"/>
</dbReference>
<dbReference type="CDD" id="cd10434">
    <property type="entry name" value="GIY-YIG_UvrC_Cho"/>
    <property type="match status" value="1"/>
</dbReference>
<comment type="subcellular location">
    <subcellularLocation>
        <location evidence="6">Cytoplasm</location>
    </subcellularLocation>
</comment>
<dbReference type="Proteomes" id="UP000321949">
    <property type="component" value="Unassembled WGS sequence"/>
</dbReference>
<dbReference type="Pfam" id="PF14520">
    <property type="entry name" value="HHH_5"/>
    <property type="match status" value="1"/>
</dbReference>
<dbReference type="Pfam" id="PF08459">
    <property type="entry name" value="UvrC_RNaseH_dom"/>
    <property type="match status" value="1"/>
</dbReference>
<dbReference type="SUPFAM" id="SSF46600">
    <property type="entry name" value="C-terminal UvrC-binding domain of UvrB"/>
    <property type="match status" value="1"/>
</dbReference>
<dbReference type="PROSITE" id="PS50164">
    <property type="entry name" value="GIY_YIG"/>
    <property type="match status" value="1"/>
</dbReference>
<evidence type="ECO:0000256" key="1">
    <source>
        <dbReference type="ARBA" id="ARBA00022490"/>
    </source>
</evidence>
<dbReference type="PROSITE" id="PS50151">
    <property type="entry name" value="UVR"/>
    <property type="match status" value="1"/>
</dbReference>
<dbReference type="GO" id="GO:0009432">
    <property type="term" value="P:SOS response"/>
    <property type="evidence" value="ECO:0007669"/>
    <property type="project" value="UniProtKB-UniRule"/>
</dbReference>
<keyword evidence="6" id="KW-0742">SOS response</keyword>
<dbReference type="PROSITE" id="PS50165">
    <property type="entry name" value="UVRC"/>
    <property type="match status" value="1"/>
</dbReference>
<dbReference type="InterPro" id="IPR038476">
    <property type="entry name" value="UvrC_RNase_H_dom_sf"/>
</dbReference>
<dbReference type="SUPFAM" id="SSF47781">
    <property type="entry name" value="RuvA domain 2-like"/>
    <property type="match status" value="1"/>
</dbReference>
<organism evidence="10 11">
    <name type="scientific">Microbacterium saccharophilum</name>
    <dbReference type="NCBI Taxonomy" id="1213358"/>
    <lineage>
        <taxon>Bacteria</taxon>
        <taxon>Bacillati</taxon>
        <taxon>Actinomycetota</taxon>
        <taxon>Actinomycetes</taxon>
        <taxon>Micrococcales</taxon>
        <taxon>Microbacteriaceae</taxon>
        <taxon>Microbacterium</taxon>
    </lineage>
</organism>
<dbReference type="NCBIfam" id="TIGR00194">
    <property type="entry name" value="uvrC"/>
    <property type="match status" value="1"/>
</dbReference>
<dbReference type="HAMAP" id="MF_00203">
    <property type="entry name" value="UvrC"/>
    <property type="match status" value="1"/>
</dbReference>
<keyword evidence="4 6" id="KW-0267">Excision nuclease</keyword>
<name>A0A5C8HRV7_9MICO</name>
<evidence type="ECO:0000256" key="4">
    <source>
        <dbReference type="ARBA" id="ARBA00022881"/>
    </source>
</evidence>
<dbReference type="GO" id="GO:0003677">
    <property type="term" value="F:DNA binding"/>
    <property type="evidence" value="ECO:0007669"/>
    <property type="project" value="UniProtKB-UniRule"/>
</dbReference>
<dbReference type="SMART" id="SM00278">
    <property type="entry name" value="HhH1"/>
    <property type="match status" value="2"/>
</dbReference>
<dbReference type="EMBL" id="VRSX01000007">
    <property type="protein sequence ID" value="TXK08679.1"/>
    <property type="molecule type" value="Genomic_DNA"/>
</dbReference>
<feature type="domain" description="GIY-YIG" evidence="8">
    <location>
        <begin position="16"/>
        <end position="95"/>
    </location>
</feature>
<evidence type="ECO:0000256" key="3">
    <source>
        <dbReference type="ARBA" id="ARBA00022769"/>
    </source>
</evidence>
<feature type="domain" description="UVR" evidence="7">
    <location>
        <begin position="208"/>
        <end position="243"/>
    </location>
</feature>
<keyword evidence="5 6" id="KW-0234">DNA repair</keyword>
<dbReference type="SMART" id="SM00465">
    <property type="entry name" value="GIYc"/>
    <property type="match status" value="1"/>
</dbReference>